<reference evidence="7" key="1">
    <citation type="submission" date="2015-04" db="EMBL/GenBank/DDBJ databases">
        <authorList>
            <person name="Syromyatnikov M.Y."/>
            <person name="Popov V.N."/>
        </authorList>
    </citation>
    <scope>NUCLEOTIDE SEQUENCE</scope>
    <source>
        <strain evidence="7">MO-1</strain>
    </source>
</reference>
<organism evidence="7">
    <name type="scientific">Magnetococcus massalia (strain MO-1)</name>
    <dbReference type="NCBI Taxonomy" id="451514"/>
    <lineage>
        <taxon>Bacteria</taxon>
        <taxon>Pseudomonadati</taxon>
        <taxon>Pseudomonadota</taxon>
        <taxon>Magnetococcia</taxon>
        <taxon>Magnetococcales</taxon>
        <taxon>Magnetococcaceae</taxon>
        <taxon>Magnetococcus</taxon>
    </lineage>
</organism>
<evidence type="ECO:0000256" key="4">
    <source>
        <dbReference type="ARBA" id="ARBA00022801"/>
    </source>
</evidence>
<keyword evidence="4 7" id="KW-0378">Hydrolase</keyword>
<gene>
    <name evidence="7" type="ORF">MAGMO_2830</name>
</gene>
<dbReference type="AlphaFoldDB" id="A0A1S7LK43"/>
<evidence type="ECO:0000256" key="5">
    <source>
        <dbReference type="ARBA" id="ARBA00022842"/>
    </source>
</evidence>
<dbReference type="EMBL" id="LO017727">
    <property type="protein sequence ID" value="CRH06978.1"/>
    <property type="molecule type" value="Genomic_DNA"/>
</dbReference>
<evidence type="ECO:0000313" key="7">
    <source>
        <dbReference type="EMBL" id="CRH06978.1"/>
    </source>
</evidence>
<dbReference type="PANTHER" id="PTHR43758">
    <property type="entry name" value="7,8-DIHYDRO-8-OXOGUANINE TRIPHOSPHATASE"/>
    <property type="match status" value="1"/>
</dbReference>
<accession>A0A1S7LK43</accession>
<dbReference type="SUPFAM" id="SSF55811">
    <property type="entry name" value="Nudix"/>
    <property type="match status" value="1"/>
</dbReference>
<dbReference type="PANTHER" id="PTHR43758:SF8">
    <property type="entry name" value="8-OXO-DGTP DIPHOSPHATASE YTKD-RELATED"/>
    <property type="match status" value="1"/>
</dbReference>
<evidence type="ECO:0000259" key="6">
    <source>
        <dbReference type="PROSITE" id="PS51462"/>
    </source>
</evidence>
<keyword evidence="3" id="KW-0479">Metal-binding</keyword>
<evidence type="ECO:0000256" key="2">
    <source>
        <dbReference type="ARBA" id="ARBA00005582"/>
    </source>
</evidence>
<evidence type="ECO:0000256" key="1">
    <source>
        <dbReference type="ARBA" id="ARBA00001946"/>
    </source>
</evidence>
<dbReference type="InterPro" id="IPR015797">
    <property type="entry name" value="NUDIX_hydrolase-like_dom_sf"/>
</dbReference>
<name>A0A1S7LK43_MAGMO</name>
<dbReference type="Pfam" id="PF00293">
    <property type="entry name" value="NUDIX"/>
    <property type="match status" value="1"/>
</dbReference>
<keyword evidence="5" id="KW-0460">Magnesium</keyword>
<comment type="cofactor">
    <cofactor evidence="1">
        <name>Mg(2+)</name>
        <dbReference type="ChEBI" id="CHEBI:18420"/>
    </cofactor>
</comment>
<dbReference type="Gene3D" id="3.90.79.10">
    <property type="entry name" value="Nucleoside Triphosphate Pyrophosphohydrolase"/>
    <property type="match status" value="1"/>
</dbReference>
<dbReference type="GO" id="GO:0005737">
    <property type="term" value="C:cytoplasm"/>
    <property type="evidence" value="ECO:0007669"/>
    <property type="project" value="TreeGrafter"/>
</dbReference>
<feature type="domain" description="Nudix hydrolase" evidence="6">
    <location>
        <begin position="4"/>
        <end position="130"/>
    </location>
</feature>
<dbReference type="PROSITE" id="PS51462">
    <property type="entry name" value="NUDIX"/>
    <property type="match status" value="1"/>
</dbReference>
<comment type="similarity">
    <text evidence="2">Belongs to the Nudix hydrolase family.</text>
</comment>
<sequence length="147" mass="16136">MANWIVRPCGVLIRDGQLLTMQYQYGGQRRLNLPGGNLEEGEEITTALAREFVEELALAVEVGALVGTLQTQAGGREVLHMLFQVHTNGEPRLNPAETKAEALAWVGPKALAEVSLYPAVPQDKLQPLLLGQGGERDHWGLVDQPWF</sequence>
<dbReference type="GO" id="GO:0046872">
    <property type="term" value="F:metal ion binding"/>
    <property type="evidence" value="ECO:0007669"/>
    <property type="project" value="UniProtKB-KW"/>
</dbReference>
<dbReference type="GO" id="GO:0016818">
    <property type="term" value="F:hydrolase activity, acting on acid anhydrides, in phosphorus-containing anhydrides"/>
    <property type="evidence" value="ECO:0007669"/>
    <property type="project" value="TreeGrafter"/>
</dbReference>
<protein>
    <submittedName>
        <fullName evidence="7">Putative NUDIX hydrolase</fullName>
    </submittedName>
</protein>
<evidence type="ECO:0000256" key="3">
    <source>
        <dbReference type="ARBA" id="ARBA00022723"/>
    </source>
</evidence>
<dbReference type="InterPro" id="IPR000086">
    <property type="entry name" value="NUDIX_hydrolase_dom"/>
</dbReference>
<proteinExistence type="inferred from homology"/>